<feature type="transmembrane region" description="Helical" evidence="1">
    <location>
        <begin position="324"/>
        <end position="357"/>
    </location>
</feature>
<evidence type="ECO:0000313" key="2">
    <source>
        <dbReference type="EMBL" id="EGS23690.1"/>
    </source>
</evidence>
<keyword evidence="1" id="KW-1133">Transmembrane helix</keyword>
<dbReference type="OMA" id="WYYERIY"/>
<accession>G0RZR2</accession>
<dbReference type="STRING" id="759272.G0RZR2"/>
<dbReference type="EMBL" id="GL988032">
    <property type="protein sequence ID" value="EGS23690.1"/>
    <property type="molecule type" value="Genomic_DNA"/>
</dbReference>
<keyword evidence="3" id="KW-1185">Reference proteome</keyword>
<protein>
    <submittedName>
        <fullName evidence="2">Uncharacterized protein</fullName>
    </submittedName>
</protein>
<organism evidence="3">
    <name type="scientific">Chaetomium thermophilum (strain DSM 1495 / CBS 144.50 / IMI 039719)</name>
    <name type="common">Thermochaetoides thermophila</name>
    <dbReference type="NCBI Taxonomy" id="759272"/>
    <lineage>
        <taxon>Eukaryota</taxon>
        <taxon>Fungi</taxon>
        <taxon>Dikarya</taxon>
        <taxon>Ascomycota</taxon>
        <taxon>Pezizomycotina</taxon>
        <taxon>Sordariomycetes</taxon>
        <taxon>Sordariomycetidae</taxon>
        <taxon>Sordariales</taxon>
        <taxon>Chaetomiaceae</taxon>
        <taxon>Thermochaetoides</taxon>
    </lineage>
</organism>
<proteinExistence type="predicted"/>
<dbReference type="RefSeq" id="XP_006690932.1">
    <property type="nucleotide sequence ID" value="XM_006690869.1"/>
</dbReference>
<dbReference type="InterPro" id="IPR046536">
    <property type="entry name" value="DUF6601"/>
</dbReference>
<name>G0RZR2_CHATD</name>
<sequence>MEATRPQRQSSKLPFEGPGAEFVDTLFCGHSIPNSGQANGASTRKLLKSKADHKEKRYLPGQPRIRLEVDENARRSTNDDPQTKLYKYLKNSHSTKHLDGLLPFTRFIFVQTPSYDHIMPLHHQTSHAREIKVDEHPGLHLVWYYNMVFIKPVPLYFFSKAFWEYLRDLEDDKYLYHACLGFMRSYYYLIQYEIDYTLACEKHLIPLISTPDGRSRHPTYEEWCEFIAPFGEVGDDEVTRRYHYGELRLTRINNAAMMTFRSLAYYHIYPQWGDFLKHMLAPLLTIFAVCSVVLGCMQVGLAALEVDKEINDSVPNGAWSRFLGVSLWFSIIVMVIIAVVLFVALVGLIWMAVHDVFRGNEVRQKRKRQERKEHDIEEKPSHGLIW</sequence>
<evidence type="ECO:0000313" key="3">
    <source>
        <dbReference type="Proteomes" id="UP000008066"/>
    </source>
</evidence>
<feature type="transmembrane region" description="Helical" evidence="1">
    <location>
        <begin position="280"/>
        <end position="304"/>
    </location>
</feature>
<evidence type="ECO:0000256" key="1">
    <source>
        <dbReference type="SAM" id="Phobius"/>
    </source>
</evidence>
<gene>
    <name evidence="2" type="ORF">CTHT_0003870</name>
</gene>
<keyword evidence="1" id="KW-0472">Membrane</keyword>
<dbReference type="PANTHER" id="PTHR34414:SF1">
    <property type="entry name" value="SUBTILISIN-LIKE SERINE PROTEASE"/>
    <property type="match status" value="1"/>
</dbReference>
<keyword evidence="1" id="KW-0812">Transmembrane</keyword>
<dbReference type="Proteomes" id="UP000008066">
    <property type="component" value="Unassembled WGS sequence"/>
</dbReference>
<dbReference type="OrthoDB" id="5086500at2759"/>
<dbReference type="Pfam" id="PF20246">
    <property type="entry name" value="DUF6601"/>
    <property type="match status" value="1"/>
</dbReference>
<dbReference type="HOGENOM" id="CLU_043687_1_2_1"/>
<dbReference type="PANTHER" id="PTHR34414">
    <property type="entry name" value="HET DOMAIN-CONTAINING PROTEIN-RELATED"/>
    <property type="match status" value="1"/>
</dbReference>
<dbReference type="AlphaFoldDB" id="G0RZR2"/>
<dbReference type="GeneID" id="18254425"/>
<reference evidence="2 3" key="1">
    <citation type="journal article" date="2011" name="Cell">
        <title>Insight into structure and assembly of the nuclear pore complex by utilizing the genome of a eukaryotic thermophile.</title>
        <authorList>
            <person name="Amlacher S."/>
            <person name="Sarges P."/>
            <person name="Flemming D."/>
            <person name="van Noort V."/>
            <person name="Kunze R."/>
            <person name="Devos D.P."/>
            <person name="Arumugam M."/>
            <person name="Bork P."/>
            <person name="Hurt E."/>
        </authorList>
    </citation>
    <scope>NUCLEOTIDE SEQUENCE [LARGE SCALE GENOMIC DNA]</scope>
    <source>
        <strain evidence="3">DSM 1495 / CBS 144.50 / IMI 039719</strain>
    </source>
</reference>
<dbReference type="eggNOG" id="ENOG502SNJQ">
    <property type="taxonomic scope" value="Eukaryota"/>
</dbReference>
<dbReference type="KEGG" id="cthr:CTHT_0003870"/>